<comment type="caution">
    <text evidence="2">The sequence shown here is derived from an EMBL/GenBank/DDBJ whole genome shotgun (WGS) entry which is preliminary data.</text>
</comment>
<dbReference type="EMBL" id="CAKD01000023">
    <property type="protein sequence ID" value="CCI85627.1"/>
    <property type="molecule type" value="Genomic_DNA"/>
</dbReference>
<organism evidence="2 3">
    <name type="scientific">Lactobacillus pasteurii DSM 23907 = CRBIP 24.76</name>
    <dbReference type="NCBI Taxonomy" id="1423790"/>
    <lineage>
        <taxon>Bacteria</taxon>
        <taxon>Bacillati</taxon>
        <taxon>Bacillota</taxon>
        <taxon>Bacilli</taxon>
        <taxon>Lactobacillales</taxon>
        <taxon>Lactobacillaceae</taxon>
        <taxon>Lactobacillus</taxon>
    </lineage>
</organism>
<evidence type="ECO:0000256" key="1">
    <source>
        <dbReference type="SAM" id="Coils"/>
    </source>
</evidence>
<accession>I7J0C4</accession>
<name>I7J0C4_9LACO</name>
<sequence length="225" mass="25159">MSNKEKLLKELRELVDTAQAIIASATNDVPKEYMGKQIDSANKIFANPNTYNEQAISIQISNLKMYVNAFKAQSTAIADSKKQYDSIIAEAKDILASNTLPDYDSVQNMQQLIDQMEAGMPNDEEVAALKPLMELSDAYTARAIENMNLMRRAIGLFDYQVPEVSDRRKAMTIVHALAEYEAGLIPKYQAYTHLGTVASKLIPTAIVQGTNENYYPSYNKYPNQS</sequence>
<keyword evidence="1" id="KW-0175">Coiled coil</keyword>
<dbReference type="RefSeq" id="WP_009560179.1">
    <property type="nucleotide sequence ID" value="NZ_AYZN01000001.1"/>
</dbReference>
<reference evidence="2 3" key="1">
    <citation type="submission" date="2012-06" db="EMBL/GenBank/DDBJ databases">
        <title>Draft Genome Sequence of Lactobacillus pasteurii CRBIP 24.76T.</title>
        <authorList>
            <person name="Cousin S."/>
            <person name="Bouchier C."/>
            <person name="Loux V."/>
            <person name="Ma L."/>
            <person name="Creno S."/>
            <person name="Bizet C."/>
            <person name="Clermont D."/>
        </authorList>
    </citation>
    <scope>NUCLEOTIDE SEQUENCE [LARGE SCALE GENOMIC DNA]</scope>
    <source>
        <strain evidence="3">CRBIP 24.76T</strain>
    </source>
</reference>
<evidence type="ECO:0000313" key="2">
    <source>
        <dbReference type="EMBL" id="CCI85627.1"/>
    </source>
</evidence>
<feature type="coiled-coil region" evidence="1">
    <location>
        <begin position="1"/>
        <end position="28"/>
    </location>
</feature>
<proteinExistence type="predicted"/>
<evidence type="ECO:0000313" key="3">
    <source>
        <dbReference type="Proteomes" id="UP000009311"/>
    </source>
</evidence>
<dbReference type="AlphaFoldDB" id="I7J0C4"/>
<keyword evidence="3" id="KW-1185">Reference proteome</keyword>
<dbReference type="Proteomes" id="UP000009311">
    <property type="component" value="Unassembled WGS sequence"/>
</dbReference>
<gene>
    <name evidence="2" type="ORF">BN53_05955</name>
</gene>
<protein>
    <submittedName>
        <fullName evidence="2">Uncharacterized protein</fullName>
    </submittedName>
</protein>
<dbReference type="OrthoDB" id="91377at33958"/>